<keyword evidence="5 7" id="KW-0472">Membrane</keyword>
<evidence type="ECO:0000256" key="2">
    <source>
        <dbReference type="ARBA" id="ARBA00022679"/>
    </source>
</evidence>
<dbReference type="OMA" id="WENFKMI"/>
<comment type="catalytic activity">
    <reaction evidence="7">
        <text>L-cysteinyl-[protein] + hexadecanoyl-CoA = S-hexadecanoyl-L-cysteinyl-[protein] + CoA</text>
        <dbReference type="Rhea" id="RHEA:36683"/>
        <dbReference type="Rhea" id="RHEA-COMP:10131"/>
        <dbReference type="Rhea" id="RHEA-COMP:11032"/>
        <dbReference type="ChEBI" id="CHEBI:29950"/>
        <dbReference type="ChEBI" id="CHEBI:57287"/>
        <dbReference type="ChEBI" id="CHEBI:57379"/>
        <dbReference type="ChEBI" id="CHEBI:74151"/>
        <dbReference type="EC" id="2.3.1.225"/>
    </reaction>
</comment>
<protein>
    <recommendedName>
        <fullName evidence="7">Palmitoyltransferase</fullName>
        <ecNumber evidence="7">2.3.1.225</ecNumber>
    </recommendedName>
</protein>
<organism evidence="9 10">
    <name type="scientific">Entamoeba invadens IP1</name>
    <dbReference type="NCBI Taxonomy" id="370355"/>
    <lineage>
        <taxon>Eukaryota</taxon>
        <taxon>Amoebozoa</taxon>
        <taxon>Evosea</taxon>
        <taxon>Archamoebae</taxon>
        <taxon>Mastigamoebida</taxon>
        <taxon>Entamoebidae</taxon>
        <taxon>Entamoeba</taxon>
    </lineage>
</organism>
<accession>A0A0A1UGD9</accession>
<evidence type="ECO:0000256" key="5">
    <source>
        <dbReference type="ARBA" id="ARBA00023136"/>
    </source>
</evidence>
<evidence type="ECO:0000256" key="7">
    <source>
        <dbReference type="RuleBase" id="RU079119"/>
    </source>
</evidence>
<dbReference type="Proteomes" id="UP000014680">
    <property type="component" value="Unassembled WGS sequence"/>
</dbReference>
<evidence type="ECO:0000256" key="4">
    <source>
        <dbReference type="ARBA" id="ARBA00022989"/>
    </source>
</evidence>
<dbReference type="KEGG" id="eiv:EIN_247030"/>
<reference evidence="9 10" key="1">
    <citation type="submission" date="2012-10" db="EMBL/GenBank/DDBJ databases">
        <authorList>
            <person name="Zafar N."/>
            <person name="Inman J."/>
            <person name="Hall N."/>
            <person name="Lorenzi H."/>
            <person name="Caler E."/>
        </authorList>
    </citation>
    <scope>NUCLEOTIDE SEQUENCE [LARGE SCALE GENOMIC DNA]</scope>
    <source>
        <strain evidence="9 10">IP1</strain>
    </source>
</reference>
<dbReference type="GO" id="GO:0016020">
    <property type="term" value="C:membrane"/>
    <property type="evidence" value="ECO:0007669"/>
    <property type="project" value="UniProtKB-SubCell"/>
</dbReference>
<keyword evidence="4 7" id="KW-1133">Transmembrane helix</keyword>
<feature type="transmembrane region" description="Helical" evidence="7">
    <location>
        <begin position="32"/>
        <end position="48"/>
    </location>
</feature>
<dbReference type="InterPro" id="IPR001594">
    <property type="entry name" value="Palmitoyltrfase_DHHC"/>
</dbReference>
<keyword evidence="2 7" id="KW-0808">Transferase</keyword>
<feature type="transmembrane region" description="Helical" evidence="7">
    <location>
        <begin position="55"/>
        <end position="80"/>
    </location>
</feature>
<feature type="domain" description="Palmitoyltransferase DHHC" evidence="8">
    <location>
        <begin position="102"/>
        <end position="222"/>
    </location>
</feature>
<dbReference type="PANTHER" id="PTHR12246">
    <property type="entry name" value="PALMITOYLTRANSFERASE ZDHHC16"/>
    <property type="match status" value="1"/>
</dbReference>
<keyword evidence="3 7" id="KW-0812">Transmembrane</keyword>
<evidence type="ECO:0000256" key="6">
    <source>
        <dbReference type="ARBA" id="ARBA00023315"/>
    </source>
</evidence>
<feature type="transmembrane region" description="Helical" evidence="7">
    <location>
        <begin position="181"/>
        <end position="198"/>
    </location>
</feature>
<keyword evidence="10" id="KW-1185">Reference proteome</keyword>
<dbReference type="PROSITE" id="PS50216">
    <property type="entry name" value="DHHC"/>
    <property type="match status" value="1"/>
</dbReference>
<evidence type="ECO:0000313" key="9">
    <source>
        <dbReference type="EMBL" id="ELP94809.1"/>
    </source>
</evidence>
<evidence type="ECO:0000256" key="1">
    <source>
        <dbReference type="ARBA" id="ARBA00004141"/>
    </source>
</evidence>
<dbReference type="Pfam" id="PF01529">
    <property type="entry name" value="DHHC"/>
    <property type="match status" value="1"/>
</dbReference>
<dbReference type="OrthoDB" id="331948at2759"/>
<dbReference type="GO" id="GO:0019706">
    <property type="term" value="F:protein-cysteine S-palmitoyltransferase activity"/>
    <property type="evidence" value="ECO:0007669"/>
    <property type="project" value="UniProtKB-EC"/>
</dbReference>
<feature type="transmembrane region" description="Helical" evidence="7">
    <location>
        <begin position="148"/>
        <end position="169"/>
    </location>
</feature>
<dbReference type="EMBL" id="KB206169">
    <property type="protein sequence ID" value="ELP94809.1"/>
    <property type="molecule type" value="Genomic_DNA"/>
</dbReference>
<gene>
    <name evidence="9" type="ORF">EIN_247030</name>
</gene>
<dbReference type="EC" id="2.3.1.225" evidence="7"/>
<dbReference type="AlphaFoldDB" id="A0A0A1UGD9"/>
<comment type="similarity">
    <text evidence="7">Belongs to the DHHC palmitoyltransferase family.</text>
</comment>
<dbReference type="InterPro" id="IPR039859">
    <property type="entry name" value="PFA4/ZDH16/20/ERF2-like"/>
</dbReference>
<evidence type="ECO:0000256" key="3">
    <source>
        <dbReference type="ARBA" id="ARBA00022692"/>
    </source>
</evidence>
<evidence type="ECO:0000259" key="8">
    <source>
        <dbReference type="Pfam" id="PF01529"/>
    </source>
</evidence>
<comment type="subcellular location">
    <subcellularLocation>
        <location evidence="1">Membrane</location>
        <topology evidence="1">Multi-pass membrane protein</topology>
    </subcellularLocation>
</comment>
<dbReference type="RefSeq" id="XP_004261580.1">
    <property type="nucleotide sequence ID" value="XM_004261532.1"/>
</dbReference>
<sequence length="274" mass="32142">MTEGKPRRRDKLDEWIHAHFTEEELQELPAKIIFPVIGVIYIVCLYFLTQVLPLYFGALYVSFMAVIMHVLFILVTSSFYRVHYTSSDVIPKTFYEVKEEEKTPERYCDVCKRYKGYRVHHCEATKKCVYKLDHFCTVLGNSLGYHNFRYFFLFLFYLWVSVLFVVFNIYEIFYSADLTNAPYIVLVVVALFFGNMALSVSVELFAVGVVISTNLTFVELVKYLGESLKQRKLVENTFSRGFINNWREVMQVPEGKWLISGFLPTQPIFDKKSD</sequence>
<comment type="domain">
    <text evidence="7">The DHHC domain is required for palmitoyltransferase activity.</text>
</comment>
<name>A0A0A1UGD9_ENTIV</name>
<evidence type="ECO:0000313" key="10">
    <source>
        <dbReference type="Proteomes" id="UP000014680"/>
    </source>
</evidence>
<dbReference type="GeneID" id="14893776"/>
<dbReference type="VEuPathDB" id="AmoebaDB:EIN_247030"/>
<proteinExistence type="inferred from homology"/>
<keyword evidence="6 7" id="KW-0012">Acyltransferase</keyword>